<dbReference type="OrthoDB" id="8526647at2"/>
<protein>
    <submittedName>
        <fullName evidence="1">Uncharacterized protein</fullName>
    </submittedName>
</protein>
<evidence type="ECO:0000313" key="2">
    <source>
        <dbReference type="Proteomes" id="UP000060699"/>
    </source>
</evidence>
<reference evidence="1 2" key="1">
    <citation type="submission" date="2015-12" db="EMBL/GenBank/DDBJ databases">
        <title>Complete genome of Roseateles depolymerans KCTC 42856.</title>
        <authorList>
            <person name="Kim K.M."/>
        </authorList>
    </citation>
    <scope>NUCLEOTIDE SEQUENCE [LARGE SCALE GENOMIC DNA]</scope>
    <source>
        <strain evidence="1 2">KCTC 42856</strain>
    </source>
</reference>
<dbReference type="EMBL" id="CP013729">
    <property type="protein sequence ID" value="ALV07512.1"/>
    <property type="molecule type" value="Genomic_DNA"/>
</dbReference>
<evidence type="ECO:0000313" key="1">
    <source>
        <dbReference type="EMBL" id="ALV07512.1"/>
    </source>
</evidence>
<organism evidence="1 2">
    <name type="scientific">Roseateles depolymerans</name>
    <dbReference type="NCBI Taxonomy" id="76731"/>
    <lineage>
        <taxon>Bacteria</taxon>
        <taxon>Pseudomonadati</taxon>
        <taxon>Pseudomonadota</taxon>
        <taxon>Betaproteobacteria</taxon>
        <taxon>Burkholderiales</taxon>
        <taxon>Sphaerotilaceae</taxon>
        <taxon>Roseateles</taxon>
    </lineage>
</organism>
<sequence>MHFALLTWSRADLSFDVAAVRPHPSVAVSTHARLMQVLRKVNVPMLIAWLATLAGVCWPVSSRAAGGHHAVDDASILDAGQCQVELWAEQGSRHVLQHVGPACRVADVELGLNLERSAMGTGASTGSAGAQIKWAADVQPGLAVGMVWAAGWQGATARFTGQTLLLPVSWSPREGLDLHVNVGREWRPHAADGEHRADVERLGAALEWKATLHGQALVEWWRDSGGPQARVGWRYAIRDGLSVDASRAESLRHSRSGWWTVGLNWVFAR</sequence>
<dbReference type="Proteomes" id="UP000060699">
    <property type="component" value="Chromosome"/>
</dbReference>
<proteinExistence type="predicted"/>
<dbReference type="RefSeq" id="WP_058935615.1">
    <property type="nucleotide sequence ID" value="NZ_CP013729.1"/>
</dbReference>
<accession>A0A0U3CFQ6</accession>
<dbReference type="KEGG" id="rdp:RD2015_3051"/>
<dbReference type="PATRIC" id="fig|76731.3.peg.3125"/>
<keyword evidence="2" id="KW-1185">Reference proteome</keyword>
<gene>
    <name evidence="1" type="ORF">RD2015_3051</name>
</gene>
<name>A0A0U3CFQ6_9BURK</name>
<dbReference type="AlphaFoldDB" id="A0A0U3CFQ6"/>